<proteinExistence type="predicted"/>
<keyword evidence="2" id="KW-1185">Reference proteome</keyword>
<evidence type="ECO:0000313" key="1">
    <source>
        <dbReference type="EMBL" id="SDU15013.1"/>
    </source>
</evidence>
<accession>A0A1H2G5Y5</accession>
<dbReference type="RefSeq" id="WP_092386610.1">
    <property type="nucleotide sequence ID" value="NZ_LT629787.1"/>
</dbReference>
<protein>
    <submittedName>
        <fullName evidence="1">SapC protein</fullName>
    </submittedName>
</protein>
<organism evidence="1 2">
    <name type="scientific">Halopseudomonas salegens</name>
    <dbReference type="NCBI Taxonomy" id="1434072"/>
    <lineage>
        <taxon>Bacteria</taxon>
        <taxon>Pseudomonadati</taxon>
        <taxon>Pseudomonadota</taxon>
        <taxon>Gammaproteobacteria</taxon>
        <taxon>Pseudomonadales</taxon>
        <taxon>Pseudomonadaceae</taxon>
        <taxon>Halopseudomonas</taxon>
    </lineage>
</organism>
<gene>
    <name evidence="1" type="ORF">SAMN05216210_2066</name>
</gene>
<sequence>MKTLFLYNSIKPLDRQAHRNLRVSNATTFEFARDAQMVPINGAEFFSAARSFPLLFIGREDNISPVALMGLTEGHNRFLQADGQWQESTYVPAFVRRYPFMFADTGAEELTICIDEDFAGWNEQEGRELFTDNGEYSTFLQSMVGLMQNYFNDSKQTRAFVLQLQKLNLLVPRSVKMTHRNGKSFTLQDFYAVDEKRLRQLGDADVLELNRQGFLGLIYAHLMSLGNINVLFEDYLNAGFGSDAKH</sequence>
<dbReference type="EMBL" id="LT629787">
    <property type="protein sequence ID" value="SDU15013.1"/>
    <property type="molecule type" value="Genomic_DNA"/>
</dbReference>
<reference evidence="2" key="1">
    <citation type="submission" date="2016-10" db="EMBL/GenBank/DDBJ databases">
        <authorList>
            <person name="Varghese N."/>
            <person name="Submissions S."/>
        </authorList>
    </citation>
    <scope>NUCLEOTIDE SEQUENCE [LARGE SCALE GENOMIC DNA]</scope>
    <source>
        <strain evidence="2">CECT 8338</strain>
    </source>
</reference>
<dbReference type="InterPro" id="IPR010836">
    <property type="entry name" value="SapC"/>
</dbReference>
<name>A0A1H2G5Y5_9GAMM</name>
<dbReference type="Pfam" id="PF07277">
    <property type="entry name" value="SapC"/>
    <property type="match status" value="1"/>
</dbReference>
<dbReference type="AlphaFoldDB" id="A0A1H2G5Y5"/>
<dbReference type="Proteomes" id="UP000243924">
    <property type="component" value="Chromosome I"/>
</dbReference>
<evidence type="ECO:0000313" key="2">
    <source>
        <dbReference type="Proteomes" id="UP000243924"/>
    </source>
</evidence>
<dbReference type="STRING" id="1434072.SAMN05216210_2066"/>
<dbReference type="OrthoDB" id="9806524at2"/>